<dbReference type="SUPFAM" id="SSF53474">
    <property type="entry name" value="alpha/beta-Hydrolases"/>
    <property type="match status" value="1"/>
</dbReference>
<name>A0A1G2KQ05_9BACT</name>
<reference evidence="1 2" key="1">
    <citation type="journal article" date="2016" name="Nat. Commun.">
        <title>Thousands of microbial genomes shed light on interconnected biogeochemical processes in an aquifer system.</title>
        <authorList>
            <person name="Anantharaman K."/>
            <person name="Brown C.T."/>
            <person name="Hug L.A."/>
            <person name="Sharon I."/>
            <person name="Castelle C.J."/>
            <person name="Probst A.J."/>
            <person name="Thomas B.C."/>
            <person name="Singh A."/>
            <person name="Wilkins M.J."/>
            <person name="Karaoz U."/>
            <person name="Brodie E.L."/>
            <person name="Williams K.H."/>
            <person name="Hubbard S.S."/>
            <person name="Banfield J.F."/>
        </authorList>
    </citation>
    <scope>NUCLEOTIDE SEQUENCE [LARGE SCALE GENOMIC DNA]</scope>
</reference>
<evidence type="ECO:0008006" key="3">
    <source>
        <dbReference type="Google" id="ProtNLM"/>
    </source>
</evidence>
<evidence type="ECO:0000313" key="1">
    <source>
        <dbReference type="EMBL" id="OHA01344.1"/>
    </source>
</evidence>
<evidence type="ECO:0000313" key="2">
    <source>
        <dbReference type="Proteomes" id="UP000178710"/>
    </source>
</evidence>
<protein>
    <recommendedName>
        <fullName evidence="3">AB hydrolase-1 domain-containing protein</fullName>
    </recommendedName>
</protein>
<dbReference type="AlphaFoldDB" id="A0A1G2KQ05"/>
<gene>
    <name evidence="1" type="ORF">A3C12_00265</name>
</gene>
<accession>A0A1G2KQ05</accession>
<comment type="caution">
    <text evidence="1">The sequence shown here is derived from an EMBL/GenBank/DDBJ whole genome shotgun (WGS) entry which is preliminary data.</text>
</comment>
<sequence>MSQEGAPPFLEDHKLSDPFEDQFAKTEKFKVAGGTAEVFDIRPETADAELPVLLAQGWGMTAEVNKPALKVMAGENRRAIFLNHPRIGWNIDESLENLGISKDKASQYPVESLRRALNILEVLDKKGIEKADVVACSFGASDIEIAAELKPEKFRTLILVGPAGMIGEDSYMRLSKGFLGQRQRAGTLKGQAPDPTKMIGGRPEIPLSETEREVAASAAKEAAIYSLKNPARSLREIWEIKKSQIHERLRELHTRGIGIGIISGVDDPVFPQDKINEIAKADMLDGYLSVRGGHGAVMEHPELYMKVALNMAKAIAEKKEREKVDQG</sequence>
<proteinExistence type="predicted"/>
<dbReference type="InterPro" id="IPR029058">
    <property type="entry name" value="AB_hydrolase_fold"/>
</dbReference>
<dbReference type="EMBL" id="MHQK01000029">
    <property type="protein sequence ID" value="OHA01344.1"/>
    <property type="molecule type" value="Genomic_DNA"/>
</dbReference>
<organism evidence="1 2">
    <name type="scientific">Candidatus Sungbacteria bacterium RIFCSPHIGHO2_02_FULL_49_20</name>
    <dbReference type="NCBI Taxonomy" id="1802272"/>
    <lineage>
        <taxon>Bacteria</taxon>
        <taxon>Candidatus Sungiibacteriota</taxon>
    </lineage>
</organism>
<dbReference type="Gene3D" id="3.40.50.1820">
    <property type="entry name" value="alpha/beta hydrolase"/>
    <property type="match status" value="1"/>
</dbReference>
<dbReference type="Proteomes" id="UP000178710">
    <property type="component" value="Unassembled WGS sequence"/>
</dbReference>